<evidence type="ECO:0000256" key="1">
    <source>
        <dbReference type="PROSITE-ProRule" id="PRU00473"/>
    </source>
</evidence>
<keyword evidence="1" id="KW-0472">Membrane</keyword>
<feature type="domain" description="OmpA-like" evidence="2">
    <location>
        <begin position="554"/>
        <end position="676"/>
    </location>
</feature>
<evidence type="ECO:0000313" key="4">
    <source>
        <dbReference type="Proteomes" id="UP000280368"/>
    </source>
</evidence>
<dbReference type="GO" id="GO:0016020">
    <property type="term" value="C:membrane"/>
    <property type="evidence" value="ECO:0007669"/>
    <property type="project" value="UniProtKB-UniRule"/>
</dbReference>
<dbReference type="Proteomes" id="UP000280368">
    <property type="component" value="Unassembled WGS sequence"/>
</dbReference>
<dbReference type="PANTHER" id="PTHR30329">
    <property type="entry name" value="STATOR ELEMENT OF FLAGELLAR MOTOR COMPLEX"/>
    <property type="match status" value="1"/>
</dbReference>
<evidence type="ECO:0000313" key="3">
    <source>
        <dbReference type="EMBL" id="RMA72759.1"/>
    </source>
</evidence>
<dbReference type="InterPro" id="IPR006665">
    <property type="entry name" value="OmpA-like"/>
</dbReference>
<dbReference type="RefSeq" id="WP_121926386.1">
    <property type="nucleotide sequence ID" value="NZ_CBCSGA010000017.1"/>
</dbReference>
<dbReference type="InterPro" id="IPR025665">
    <property type="entry name" value="Beta-barrel_OMP_2"/>
</dbReference>
<comment type="caution">
    <text evidence="3">The sequence shown here is derived from an EMBL/GenBank/DDBJ whole genome shotgun (WGS) entry which is preliminary data.</text>
</comment>
<protein>
    <submittedName>
        <fullName evidence="3">OmpA family protein</fullName>
    </submittedName>
</protein>
<dbReference type="CDD" id="cd07185">
    <property type="entry name" value="OmpA_C-like"/>
    <property type="match status" value="1"/>
</dbReference>
<organism evidence="3 4">
    <name type="scientific">Flavobacterium weaverense</name>
    <dbReference type="NCBI Taxonomy" id="271156"/>
    <lineage>
        <taxon>Bacteria</taxon>
        <taxon>Pseudomonadati</taxon>
        <taxon>Bacteroidota</taxon>
        <taxon>Flavobacteriia</taxon>
        <taxon>Flavobacteriales</taxon>
        <taxon>Flavobacteriaceae</taxon>
        <taxon>Flavobacterium</taxon>
    </lineage>
</organism>
<evidence type="ECO:0000259" key="2">
    <source>
        <dbReference type="PROSITE" id="PS51123"/>
    </source>
</evidence>
<keyword evidence="4" id="KW-1185">Reference proteome</keyword>
<dbReference type="SUPFAM" id="SSF103088">
    <property type="entry name" value="OmpA-like"/>
    <property type="match status" value="1"/>
</dbReference>
<dbReference type="InterPro" id="IPR050330">
    <property type="entry name" value="Bact_OuterMem_StrucFunc"/>
</dbReference>
<dbReference type="AlphaFoldDB" id="A0A3L9ZMW6"/>
<gene>
    <name evidence="3" type="ORF">BC961_2824</name>
</gene>
<dbReference type="EMBL" id="REFH01000012">
    <property type="protein sequence ID" value="RMA72759.1"/>
    <property type="molecule type" value="Genomic_DNA"/>
</dbReference>
<name>A0A3L9ZMW6_9FLAO</name>
<dbReference type="OrthoDB" id="9805566at2"/>
<proteinExistence type="predicted"/>
<dbReference type="Pfam" id="PF13568">
    <property type="entry name" value="OMP_b-brl_2"/>
    <property type="match status" value="1"/>
</dbReference>
<reference evidence="3 4" key="1">
    <citation type="submission" date="2018-10" db="EMBL/GenBank/DDBJ databases">
        <title>Genomic Encyclopedia of Archaeal and Bacterial Type Strains, Phase II (KMG-II): from individual species to whole genera.</title>
        <authorList>
            <person name="Goeker M."/>
        </authorList>
    </citation>
    <scope>NUCLEOTIDE SEQUENCE [LARGE SCALE GENOMIC DNA]</scope>
    <source>
        <strain evidence="3 4">DSM 19727</strain>
    </source>
</reference>
<dbReference type="PANTHER" id="PTHR30329:SF21">
    <property type="entry name" value="LIPOPROTEIN YIAD-RELATED"/>
    <property type="match status" value="1"/>
</dbReference>
<accession>A0A3L9ZMW6</accession>
<dbReference type="Pfam" id="PF00691">
    <property type="entry name" value="OmpA"/>
    <property type="match status" value="1"/>
</dbReference>
<dbReference type="Gene3D" id="3.30.1330.60">
    <property type="entry name" value="OmpA-like domain"/>
    <property type="match status" value="1"/>
</dbReference>
<sequence length="677" mass="75010">MKNITKYKKAPRQAWSANTLPIKSLSLAFLTILSIQNEIVAQQTQELKYAKPSWFFGVAGGANFNFYRGSTNQLNASFTPPATFHNGDGVGLFVAPLLEYRPANSKWGVMLQAGYDSRKGTFDQVNTACDCPADLTTKLSYITVEPSLRFAPFKSNLYLYGGPRLAFNLDKSFEYQLGINPAYPNQTPSAAVTGDLDNVEKTLISMQIGAGYDIPLSTDAKKTQFVLSPFVSFQPYFGQNPRSTETLNITTIRAGVALKMGQGKNIQEATDIVKDREVQFTVNSPSNVPGESRMTEIFPLRNYVFFNEGSTEIPNRYVTLNKTQAANFKEDQLELFAPKNLADRSKRQMTVYYNVLNILGQRMQQNPSATITLIGSSNKGNSDGIVMAESVKSYLVNVFDINSTRIATKGQEKPNIPSEQPGATLELVLLREGDRRVSIESNSPDLLMEFQSGPDAPLKPVQIMTSQEAPVESYVTFNNKGAGEALSSWSLQIADEHGKTKAFGPYTEDEVKIPGKAILGSRPEGDYLVKMIGQNKSGKIVEKETPVHMVLWTPAKTVEGMRYSIIYEFNTSKAITIYEKYLTEVVTPKIPVGATVLIKGHTDIIGDETYNQTLSLSRANDTRKIIENALAKTGRKDVKFEVSGYGENENSAPFENKTPEERFYNRTVIIDIIPANK</sequence>
<dbReference type="PROSITE" id="PS51123">
    <property type="entry name" value="OMPA_2"/>
    <property type="match status" value="1"/>
</dbReference>
<dbReference type="InterPro" id="IPR036737">
    <property type="entry name" value="OmpA-like_sf"/>
</dbReference>